<keyword evidence="4 6" id="KW-1015">Disulfide bond</keyword>
<dbReference type="InterPro" id="IPR000152">
    <property type="entry name" value="EGF-type_Asp/Asn_hydroxyl_site"/>
</dbReference>
<feature type="repeat" description="LDL-receptor class B" evidence="8">
    <location>
        <begin position="67"/>
        <end position="112"/>
    </location>
</feature>
<feature type="repeat" description="LDL-receptor class B" evidence="8">
    <location>
        <begin position="198"/>
        <end position="243"/>
    </location>
</feature>
<evidence type="ECO:0000259" key="12">
    <source>
        <dbReference type="PROSITE" id="PS50026"/>
    </source>
</evidence>
<dbReference type="RefSeq" id="XP_038072970.1">
    <property type="nucleotide sequence ID" value="XM_038217042.1"/>
</dbReference>
<keyword evidence="10" id="KW-0472">Membrane</keyword>
<evidence type="ECO:0000256" key="6">
    <source>
        <dbReference type="PROSITE-ProRule" id="PRU00076"/>
    </source>
</evidence>
<dbReference type="SMART" id="SM00135">
    <property type="entry name" value="LY"/>
    <property type="match status" value="5"/>
</dbReference>
<dbReference type="PANTHER" id="PTHR46513:SF44">
    <property type="entry name" value="LDL RECEPTOR RELATED PROTEIN 4"/>
    <property type="match status" value="1"/>
</dbReference>
<dbReference type="Gene3D" id="2.120.10.30">
    <property type="entry name" value="TolB, C-terminal domain"/>
    <property type="match status" value="1"/>
</dbReference>
<reference evidence="14" key="1">
    <citation type="submission" date="2022-11" db="UniProtKB">
        <authorList>
            <consortium name="EnsemblMetazoa"/>
        </authorList>
    </citation>
    <scope>IDENTIFICATION</scope>
</reference>
<evidence type="ECO:0000256" key="10">
    <source>
        <dbReference type="SAM" id="Phobius"/>
    </source>
</evidence>
<evidence type="ECO:0000256" key="1">
    <source>
        <dbReference type="ARBA" id="ARBA00022536"/>
    </source>
</evidence>
<keyword evidence="2 11" id="KW-0732">Signal</keyword>
<dbReference type="FunFam" id="2.120.10.30:FF:000241">
    <property type="entry name" value="Low-density lipoprotein receptor-related protein 6"/>
    <property type="match status" value="1"/>
</dbReference>
<feature type="signal peptide" evidence="11">
    <location>
        <begin position="1"/>
        <end position="20"/>
    </location>
</feature>
<dbReference type="OrthoDB" id="9990982at2759"/>
<dbReference type="InterPro" id="IPR000742">
    <property type="entry name" value="EGF"/>
</dbReference>
<keyword evidence="1 6" id="KW-0245">EGF-like domain</keyword>
<dbReference type="InterPro" id="IPR050778">
    <property type="entry name" value="Cueball_EGF_LRP_Nidogen"/>
</dbReference>
<evidence type="ECO:0000256" key="7">
    <source>
        <dbReference type="PROSITE-ProRule" id="PRU00302"/>
    </source>
</evidence>
<dbReference type="PROSITE" id="PS51120">
    <property type="entry name" value="LDLRB"/>
    <property type="match status" value="3"/>
</dbReference>
<feature type="domain" description="EGF-like" evidence="12">
    <location>
        <begin position="289"/>
        <end position="325"/>
    </location>
</feature>
<dbReference type="PROSITE" id="PS50923">
    <property type="entry name" value="SUSHI"/>
    <property type="match status" value="3"/>
</dbReference>
<name>A0A914BAV7_PATMI</name>
<evidence type="ECO:0000256" key="11">
    <source>
        <dbReference type="SAM" id="SignalP"/>
    </source>
</evidence>
<dbReference type="SUPFAM" id="SSF63825">
    <property type="entry name" value="YWTD domain"/>
    <property type="match status" value="1"/>
</dbReference>
<dbReference type="OMA" id="VANIECN"/>
<dbReference type="InterPro" id="IPR000436">
    <property type="entry name" value="Sushi_SCR_CCP_dom"/>
</dbReference>
<feature type="disulfide bond" evidence="6">
    <location>
        <begin position="315"/>
        <end position="324"/>
    </location>
</feature>
<dbReference type="InterPro" id="IPR011042">
    <property type="entry name" value="6-blade_b-propeller_TolB-like"/>
</dbReference>
<organism evidence="14 15">
    <name type="scientific">Patiria miniata</name>
    <name type="common">Bat star</name>
    <name type="synonym">Asterina miniata</name>
    <dbReference type="NCBI Taxonomy" id="46514"/>
    <lineage>
        <taxon>Eukaryota</taxon>
        <taxon>Metazoa</taxon>
        <taxon>Echinodermata</taxon>
        <taxon>Eleutherozoa</taxon>
        <taxon>Asterozoa</taxon>
        <taxon>Asteroidea</taxon>
        <taxon>Valvatacea</taxon>
        <taxon>Valvatida</taxon>
        <taxon>Asterinidae</taxon>
        <taxon>Patiria</taxon>
    </lineage>
</organism>
<keyword evidence="5" id="KW-0325">Glycoprotein</keyword>
<dbReference type="SMART" id="SM00181">
    <property type="entry name" value="EGF"/>
    <property type="match status" value="1"/>
</dbReference>
<feature type="domain" description="Sushi" evidence="13">
    <location>
        <begin position="467"/>
        <end position="531"/>
    </location>
</feature>
<dbReference type="PROSITE" id="PS00010">
    <property type="entry name" value="ASX_HYDROXYL"/>
    <property type="match status" value="1"/>
</dbReference>
<dbReference type="AlphaFoldDB" id="A0A914BAV7"/>
<protein>
    <submittedName>
        <fullName evidence="14">Uncharacterized protein</fullName>
    </submittedName>
</protein>
<evidence type="ECO:0000313" key="15">
    <source>
        <dbReference type="Proteomes" id="UP000887568"/>
    </source>
</evidence>
<dbReference type="EnsemblMetazoa" id="XM_038217042.1">
    <property type="protein sequence ID" value="XP_038072970.1"/>
    <property type="gene ID" value="LOC119741290"/>
</dbReference>
<dbReference type="CDD" id="cd00033">
    <property type="entry name" value="CCP"/>
    <property type="match status" value="3"/>
</dbReference>
<keyword evidence="3" id="KW-0677">Repeat</keyword>
<feature type="compositionally biased region" description="Pro residues" evidence="9">
    <location>
        <begin position="642"/>
        <end position="668"/>
    </location>
</feature>
<dbReference type="InterPro" id="IPR035976">
    <property type="entry name" value="Sushi/SCR/CCP_sf"/>
</dbReference>
<dbReference type="Gene3D" id="2.10.70.10">
    <property type="entry name" value="Complement Module, domain 1"/>
    <property type="match status" value="3"/>
</dbReference>
<feature type="chain" id="PRO_5037103825" evidence="11">
    <location>
        <begin position="21"/>
        <end position="755"/>
    </location>
</feature>
<evidence type="ECO:0000256" key="4">
    <source>
        <dbReference type="ARBA" id="ARBA00023157"/>
    </source>
</evidence>
<evidence type="ECO:0000256" key="3">
    <source>
        <dbReference type="ARBA" id="ARBA00022737"/>
    </source>
</evidence>
<dbReference type="GeneID" id="119741290"/>
<dbReference type="CDD" id="cd00054">
    <property type="entry name" value="EGF_CA"/>
    <property type="match status" value="1"/>
</dbReference>
<sequence>MLRLLTTSLLIGAIFDFAIAGDFALVADLENGTISAGSMSRSLSDLTPLHLSGVARPVAVGYDPVEGMVYWSDISTSLPSPKISRANLDGSKQETIVDNLYQPDGLALNIQSRMIYWTDYIGHIGRAHLNGSGGMNIIESLDQPRAIIVNDERRHIYWANWGDNPKIDRADLDGNNRTLLVEGDLLWLNGIAIDFEANYLYWCDARLDKIERSDLSGNHRTILLDIQSYPGIHPFGLALYKNSLYWTDWKSGTLHRIHVNGSDIVYARDIERFGPDSFLQGAGIHIQEEPSHCEHSPCNFGATCADVFNSFSCHCAPDFHGQTCAYPDSGCLAPPVSSHVTLVQAGVLVFSPGQEVTFVCDNGFSVAGTTDHLARRVCRADGTWSGIPLECSPDSEVVVNSCRLPTDSSDGLVVLSGEQSVYLPGDLVEYACPDGYHLSGSAIRTCRSDFTWSGQPAECILSDSGVGSCMAPPLANHVKLVEPDSPMFQPGEEATFTCDGGYIVAGSTDGSARRVCRDDGSWSGQPVVCSLEETGEGDAPVHVWLILSGVLVSSLLLFAIIVATVRVRAKRTATICMVERSAGTGRPDRVTLTAHETCLNDPMRVGEDNPEPIYEASIPSTNLRRDCESVTTPMHNDLPVASPQPRPLPPPPPTTPSIPQQTPQPSPPEFEAQLTNPIPNSGPGYERSILGAGVHHSYYRPASSYDASLPSVSQPTVASNLPKETNGCEPAVGTADHRYETSILPPVVQHTYYHP</sequence>
<evidence type="ECO:0000259" key="13">
    <source>
        <dbReference type="PROSITE" id="PS50923"/>
    </source>
</evidence>
<accession>A0A914BAV7</accession>
<feature type="disulfide bond" evidence="7">
    <location>
        <begin position="432"/>
        <end position="459"/>
    </location>
</feature>
<feature type="transmembrane region" description="Helical" evidence="10">
    <location>
        <begin position="543"/>
        <end position="565"/>
    </location>
</feature>
<dbReference type="InterPro" id="IPR000033">
    <property type="entry name" value="LDLR_classB_rpt"/>
</dbReference>
<dbReference type="Pfam" id="PF00084">
    <property type="entry name" value="Sushi"/>
    <property type="match status" value="3"/>
</dbReference>
<keyword evidence="15" id="KW-1185">Reference proteome</keyword>
<dbReference type="SUPFAM" id="SSF57535">
    <property type="entry name" value="Complement control module/SCR domain"/>
    <property type="match status" value="3"/>
</dbReference>
<keyword evidence="10" id="KW-0812">Transmembrane</keyword>
<comment type="caution">
    <text evidence="6">Lacks conserved residue(s) required for the propagation of feature annotation.</text>
</comment>
<feature type="domain" description="Sushi" evidence="13">
    <location>
        <begin position="329"/>
        <end position="393"/>
    </location>
</feature>
<proteinExistence type="predicted"/>
<dbReference type="Pfam" id="PF00058">
    <property type="entry name" value="Ldl_recept_b"/>
    <property type="match status" value="3"/>
</dbReference>
<dbReference type="Gene3D" id="2.10.25.10">
    <property type="entry name" value="Laminin"/>
    <property type="match status" value="1"/>
</dbReference>
<feature type="region of interest" description="Disordered" evidence="9">
    <location>
        <begin position="600"/>
        <end position="689"/>
    </location>
</feature>
<dbReference type="PROSITE" id="PS00022">
    <property type="entry name" value="EGF_1"/>
    <property type="match status" value="1"/>
</dbReference>
<dbReference type="PROSITE" id="PS50026">
    <property type="entry name" value="EGF_3"/>
    <property type="match status" value="1"/>
</dbReference>
<evidence type="ECO:0000256" key="9">
    <source>
        <dbReference type="SAM" id="MobiDB-lite"/>
    </source>
</evidence>
<feature type="repeat" description="LDL-receptor class B" evidence="8">
    <location>
        <begin position="154"/>
        <end position="197"/>
    </location>
</feature>
<evidence type="ECO:0000256" key="8">
    <source>
        <dbReference type="PROSITE-ProRule" id="PRU00461"/>
    </source>
</evidence>
<feature type="region of interest" description="Disordered" evidence="9">
    <location>
        <begin position="706"/>
        <end position="732"/>
    </location>
</feature>
<evidence type="ECO:0000256" key="2">
    <source>
        <dbReference type="ARBA" id="ARBA00022729"/>
    </source>
</evidence>
<feature type="domain" description="Sushi" evidence="13">
    <location>
        <begin position="400"/>
        <end position="461"/>
    </location>
</feature>
<feature type="compositionally biased region" description="Polar residues" evidence="9">
    <location>
        <begin position="710"/>
        <end position="723"/>
    </location>
</feature>
<dbReference type="PANTHER" id="PTHR46513">
    <property type="entry name" value="VITELLOGENIN RECEPTOR-LIKE PROTEIN-RELATED-RELATED"/>
    <property type="match status" value="1"/>
</dbReference>
<keyword evidence="10" id="KW-1133">Transmembrane helix</keyword>
<evidence type="ECO:0000313" key="14">
    <source>
        <dbReference type="EnsemblMetazoa" id="XP_038072970.1"/>
    </source>
</evidence>
<dbReference type="Proteomes" id="UP000887568">
    <property type="component" value="Unplaced"/>
</dbReference>
<dbReference type="SUPFAM" id="SSF57196">
    <property type="entry name" value="EGF/Laminin"/>
    <property type="match status" value="1"/>
</dbReference>
<evidence type="ECO:0000256" key="5">
    <source>
        <dbReference type="ARBA" id="ARBA00023180"/>
    </source>
</evidence>
<dbReference type="SMART" id="SM00032">
    <property type="entry name" value="CCP"/>
    <property type="match status" value="3"/>
</dbReference>
<keyword evidence="7" id="KW-0768">Sushi</keyword>